<evidence type="ECO:0000313" key="3">
    <source>
        <dbReference type="Proteomes" id="UP001500707"/>
    </source>
</evidence>
<proteinExistence type="predicted"/>
<accession>A0ABP6Z3E3</accession>
<dbReference type="Proteomes" id="UP001500707">
    <property type="component" value="Unassembled WGS sequence"/>
</dbReference>
<keyword evidence="3" id="KW-1185">Reference proteome</keyword>
<feature type="region of interest" description="Disordered" evidence="1">
    <location>
        <begin position="16"/>
        <end position="35"/>
    </location>
</feature>
<evidence type="ECO:0000256" key="1">
    <source>
        <dbReference type="SAM" id="MobiDB-lite"/>
    </source>
</evidence>
<dbReference type="EMBL" id="BAABCE010000046">
    <property type="protein sequence ID" value="GAA3597247.1"/>
    <property type="molecule type" value="Genomic_DNA"/>
</dbReference>
<name>A0ABP6Z3E3_9ACTN</name>
<comment type="caution">
    <text evidence="2">The sequence shown here is derived from an EMBL/GenBank/DDBJ whole genome shotgun (WGS) entry which is preliminary data.</text>
</comment>
<evidence type="ECO:0000313" key="2">
    <source>
        <dbReference type="EMBL" id="GAA3597247.1"/>
    </source>
</evidence>
<gene>
    <name evidence="2" type="ORF">GCM10022295_92360</name>
</gene>
<sequence>MHLICEPGYGEGVGVAEMPCSGEGGEVERTGQDEEREPAFGKLLTQLC</sequence>
<feature type="compositionally biased region" description="Basic and acidic residues" evidence="1">
    <location>
        <begin position="26"/>
        <end position="35"/>
    </location>
</feature>
<reference evidence="3" key="1">
    <citation type="journal article" date="2019" name="Int. J. Syst. Evol. Microbiol.">
        <title>The Global Catalogue of Microorganisms (GCM) 10K type strain sequencing project: providing services to taxonomists for standard genome sequencing and annotation.</title>
        <authorList>
            <consortium name="The Broad Institute Genomics Platform"/>
            <consortium name="The Broad Institute Genome Sequencing Center for Infectious Disease"/>
            <person name="Wu L."/>
            <person name="Ma J."/>
        </authorList>
    </citation>
    <scope>NUCLEOTIDE SEQUENCE [LARGE SCALE GENOMIC DNA]</scope>
    <source>
        <strain evidence="3">JCM 17656</strain>
    </source>
</reference>
<protein>
    <submittedName>
        <fullName evidence="2">Uncharacterized protein</fullName>
    </submittedName>
</protein>
<organism evidence="2 3">
    <name type="scientific">Streptomyces osmaniensis</name>
    <dbReference type="NCBI Taxonomy" id="593134"/>
    <lineage>
        <taxon>Bacteria</taxon>
        <taxon>Bacillati</taxon>
        <taxon>Actinomycetota</taxon>
        <taxon>Actinomycetes</taxon>
        <taxon>Kitasatosporales</taxon>
        <taxon>Streptomycetaceae</taxon>
        <taxon>Streptomyces</taxon>
    </lineage>
</organism>